<evidence type="ECO:0000313" key="2">
    <source>
        <dbReference type="Proteomes" id="UP001595812"/>
    </source>
</evidence>
<dbReference type="Gene3D" id="3.10.20.310">
    <property type="entry name" value="membrane protein fhac"/>
    <property type="match status" value="1"/>
</dbReference>
<protein>
    <recommendedName>
        <fullName evidence="3">Outer membrane protein assembly factor BamA</fullName>
    </recommendedName>
</protein>
<organism evidence="1 2">
    <name type="scientific">Winogradskyella maritima</name>
    <dbReference type="NCBI Taxonomy" id="1517766"/>
    <lineage>
        <taxon>Bacteria</taxon>
        <taxon>Pseudomonadati</taxon>
        <taxon>Bacteroidota</taxon>
        <taxon>Flavobacteriia</taxon>
        <taxon>Flavobacteriales</taxon>
        <taxon>Flavobacteriaceae</taxon>
        <taxon>Winogradskyella</taxon>
    </lineage>
</organism>
<gene>
    <name evidence="1" type="ORF">ACFOSX_14555</name>
</gene>
<reference evidence="2" key="1">
    <citation type="journal article" date="2019" name="Int. J. Syst. Evol. Microbiol.">
        <title>The Global Catalogue of Microorganisms (GCM) 10K type strain sequencing project: providing services to taxonomists for standard genome sequencing and annotation.</title>
        <authorList>
            <consortium name="The Broad Institute Genomics Platform"/>
            <consortium name="The Broad Institute Genome Sequencing Center for Infectious Disease"/>
            <person name="Wu L."/>
            <person name="Ma J."/>
        </authorList>
    </citation>
    <scope>NUCLEOTIDE SEQUENCE [LARGE SCALE GENOMIC DNA]</scope>
    <source>
        <strain evidence="2">CECT 8979</strain>
    </source>
</reference>
<evidence type="ECO:0008006" key="3">
    <source>
        <dbReference type="Google" id="ProtNLM"/>
    </source>
</evidence>
<comment type="caution">
    <text evidence="1">The sequence shown here is derived from an EMBL/GenBank/DDBJ whole genome shotgun (WGS) entry which is preliminary data.</text>
</comment>
<proteinExistence type="predicted"/>
<dbReference type="Proteomes" id="UP001595812">
    <property type="component" value="Unassembled WGS sequence"/>
</dbReference>
<evidence type="ECO:0000313" key="1">
    <source>
        <dbReference type="EMBL" id="MFC3878459.1"/>
    </source>
</evidence>
<accession>A0ABV8AP99</accession>
<sequence length="535" mass="60692">MKISAETKDKSQQIENLNYLKTHENYKSIENTVSKTKNELVKQGYIDAIVEIISKTNDSVFSAQLNLGAKIETIVIAVPEIYKDVFYKTSSQNQGDSISLRFTETEAQLKKWNGLIAEKGDPFSTLQLANINRINDTTLAAELQIKTNQKRTLDKIVVKGYEKFSGTYLKRFLKLEPGETFNLNDIKKRSARLDNLRFASQQKEPEVLFTNDSTILYIYPQKKASNNFDGFLGFGTNENTNKIEFDGYLNLNLINNLNYGESLNLIYKSDEIDQQTISVRADLPYLFKTPLGLELELNLFRKDTTFSNARQSVKLKYQIDGNQYLGAGIQAISSSNLLDANTAILQDYDSNFYTVNYNYQTPNANDLLFPLNFWLDISAGFGNRETASSDQKQNQFALTTFKIFNLNDKNSIYTKLSGASLVSDSYFDNELYRFGGINSVRGFEENSLVANLFGVLNTEYRYRLSNTIYINSILDAAYSENDLTDDKTKFFGFGFGFGLLTNSGLFKLNYASGKTEDRPFRLSDSKVHISLTATF</sequence>
<keyword evidence="2" id="KW-1185">Reference proteome</keyword>
<dbReference type="Gene3D" id="2.40.160.50">
    <property type="entry name" value="membrane protein fhac: a member of the omp85/tpsb transporter family"/>
    <property type="match status" value="1"/>
</dbReference>
<dbReference type="RefSeq" id="WP_386102840.1">
    <property type="nucleotide sequence ID" value="NZ_JBHSAT010000023.1"/>
</dbReference>
<dbReference type="EMBL" id="JBHSAT010000023">
    <property type="protein sequence ID" value="MFC3878459.1"/>
    <property type="molecule type" value="Genomic_DNA"/>
</dbReference>
<name>A0ABV8AP99_9FLAO</name>